<proteinExistence type="predicted"/>
<organism evidence="1 2">
    <name type="scientific">Caerostris extrusa</name>
    <name type="common">Bark spider</name>
    <name type="synonym">Caerostris bankana</name>
    <dbReference type="NCBI Taxonomy" id="172846"/>
    <lineage>
        <taxon>Eukaryota</taxon>
        <taxon>Metazoa</taxon>
        <taxon>Ecdysozoa</taxon>
        <taxon>Arthropoda</taxon>
        <taxon>Chelicerata</taxon>
        <taxon>Arachnida</taxon>
        <taxon>Araneae</taxon>
        <taxon>Araneomorphae</taxon>
        <taxon>Entelegynae</taxon>
        <taxon>Araneoidea</taxon>
        <taxon>Araneidae</taxon>
        <taxon>Caerostris</taxon>
    </lineage>
</organism>
<comment type="caution">
    <text evidence="1">The sequence shown here is derived from an EMBL/GenBank/DDBJ whole genome shotgun (WGS) entry which is preliminary data.</text>
</comment>
<keyword evidence="2" id="KW-1185">Reference proteome</keyword>
<name>A0AAV4N2S1_CAEEX</name>
<dbReference type="Proteomes" id="UP001054945">
    <property type="component" value="Unassembled WGS sequence"/>
</dbReference>
<protein>
    <submittedName>
        <fullName evidence="1">Uncharacterized protein</fullName>
    </submittedName>
</protein>
<dbReference type="AlphaFoldDB" id="A0AAV4N2S1"/>
<reference evidence="1 2" key="1">
    <citation type="submission" date="2021-06" db="EMBL/GenBank/DDBJ databases">
        <title>Caerostris extrusa draft genome.</title>
        <authorList>
            <person name="Kono N."/>
            <person name="Arakawa K."/>
        </authorList>
    </citation>
    <scope>NUCLEOTIDE SEQUENCE [LARGE SCALE GENOMIC DNA]</scope>
</reference>
<evidence type="ECO:0000313" key="1">
    <source>
        <dbReference type="EMBL" id="GIX78706.1"/>
    </source>
</evidence>
<evidence type="ECO:0000313" key="2">
    <source>
        <dbReference type="Proteomes" id="UP001054945"/>
    </source>
</evidence>
<dbReference type="EMBL" id="BPLR01020434">
    <property type="protein sequence ID" value="GIX78706.1"/>
    <property type="molecule type" value="Genomic_DNA"/>
</dbReference>
<sequence>MPLASLSATKRAHARTSAPISQPTFDICHATPRVRTYTFPLTFRYPPFDRILNSFSLIPRAAAKQNNGAKILIPVEIRLML</sequence>
<gene>
    <name evidence="1" type="ORF">CEXT_715021</name>
</gene>
<accession>A0AAV4N2S1</accession>